<proteinExistence type="predicted"/>
<feature type="region of interest" description="Disordered" evidence="1">
    <location>
        <begin position="1"/>
        <end position="41"/>
    </location>
</feature>
<evidence type="ECO:0000313" key="2">
    <source>
        <dbReference type="EMBL" id="MBX57791.1"/>
    </source>
</evidence>
<protein>
    <submittedName>
        <fullName evidence="2">Uncharacterized protein</fullName>
    </submittedName>
</protein>
<sequence length="41" mass="4685">MLFKQEMTFHSSCDANHLRPGHKINTPIKEEKNCTKNGNGK</sequence>
<name>A0A2P2PST1_RHIMU</name>
<reference evidence="2" key="1">
    <citation type="submission" date="2018-02" db="EMBL/GenBank/DDBJ databases">
        <title>Rhizophora mucronata_Transcriptome.</title>
        <authorList>
            <person name="Meera S.P."/>
            <person name="Sreeshan A."/>
            <person name="Augustine A."/>
        </authorList>
    </citation>
    <scope>NUCLEOTIDE SEQUENCE</scope>
    <source>
        <tissue evidence="2">Leaf</tissue>
    </source>
</reference>
<dbReference type="EMBL" id="GGEC01077307">
    <property type="protein sequence ID" value="MBX57791.1"/>
    <property type="molecule type" value="Transcribed_RNA"/>
</dbReference>
<dbReference type="AlphaFoldDB" id="A0A2P2PST1"/>
<evidence type="ECO:0000256" key="1">
    <source>
        <dbReference type="SAM" id="MobiDB-lite"/>
    </source>
</evidence>
<organism evidence="2">
    <name type="scientific">Rhizophora mucronata</name>
    <name type="common">Asiatic mangrove</name>
    <dbReference type="NCBI Taxonomy" id="61149"/>
    <lineage>
        <taxon>Eukaryota</taxon>
        <taxon>Viridiplantae</taxon>
        <taxon>Streptophyta</taxon>
        <taxon>Embryophyta</taxon>
        <taxon>Tracheophyta</taxon>
        <taxon>Spermatophyta</taxon>
        <taxon>Magnoliopsida</taxon>
        <taxon>eudicotyledons</taxon>
        <taxon>Gunneridae</taxon>
        <taxon>Pentapetalae</taxon>
        <taxon>rosids</taxon>
        <taxon>fabids</taxon>
        <taxon>Malpighiales</taxon>
        <taxon>Rhizophoraceae</taxon>
        <taxon>Rhizophora</taxon>
    </lineage>
</organism>
<accession>A0A2P2PST1</accession>